<name>A0A0H4KCT8_9HYME</name>
<reference evidence="11" key="1">
    <citation type="submission" date="2014-10" db="EMBL/GenBank/DDBJ databases">
        <authorList>
            <person name="Wang S."/>
            <person name="Zhang Y."/>
        </authorList>
    </citation>
    <scope>NUCLEOTIDE SEQUENCE</scope>
</reference>
<dbReference type="GO" id="GO:0004984">
    <property type="term" value="F:olfactory receptor activity"/>
    <property type="evidence" value="ECO:0007669"/>
    <property type="project" value="InterPro"/>
</dbReference>
<feature type="transmembrane region" description="Helical" evidence="10">
    <location>
        <begin position="39"/>
        <end position="60"/>
    </location>
</feature>
<feature type="transmembrane region" description="Helical" evidence="10">
    <location>
        <begin position="304"/>
        <end position="324"/>
    </location>
</feature>
<evidence type="ECO:0000256" key="6">
    <source>
        <dbReference type="ARBA" id="ARBA00022989"/>
    </source>
</evidence>
<keyword evidence="2" id="KW-1003">Cell membrane</keyword>
<dbReference type="EMBL" id="KM979268">
    <property type="protein sequence ID" value="AKO90016.1"/>
    <property type="molecule type" value="mRNA"/>
</dbReference>
<organism evidence="11">
    <name type="scientific">Microplitis mediator</name>
    <dbReference type="NCBI Taxonomy" id="375433"/>
    <lineage>
        <taxon>Eukaryota</taxon>
        <taxon>Metazoa</taxon>
        <taxon>Ecdysozoa</taxon>
        <taxon>Arthropoda</taxon>
        <taxon>Hexapoda</taxon>
        <taxon>Insecta</taxon>
        <taxon>Pterygota</taxon>
        <taxon>Neoptera</taxon>
        <taxon>Endopterygota</taxon>
        <taxon>Hymenoptera</taxon>
        <taxon>Apocrita</taxon>
        <taxon>Ichneumonoidea</taxon>
        <taxon>Braconidae</taxon>
        <taxon>Microgastrinae</taxon>
        <taxon>Microplitis</taxon>
    </lineage>
</organism>
<keyword evidence="6 10" id="KW-1133">Transmembrane helix</keyword>
<evidence type="ECO:0000256" key="8">
    <source>
        <dbReference type="ARBA" id="ARBA00023170"/>
    </source>
</evidence>
<dbReference type="GO" id="GO:0005549">
    <property type="term" value="F:odorant binding"/>
    <property type="evidence" value="ECO:0007669"/>
    <property type="project" value="InterPro"/>
</dbReference>
<dbReference type="PANTHER" id="PTHR21137">
    <property type="entry name" value="ODORANT RECEPTOR"/>
    <property type="match status" value="1"/>
</dbReference>
<keyword evidence="4 10" id="KW-0812">Transmembrane</keyword>
<keyword evidence="7 10" id="KW-0472">Membrane</keyword>
<feature type="transmembrane region" description="Helical" evidence="10">
    <location>
        <begin position="269"/>
        <end position="292"/>
    </location>
</feature>
<comment type="subcellular location">
    <subcellularLocation>
        <location evidence="1 10">Cell membrane</location>
        <topology evidence="1 10">Multi-pass membrane protein</topology>
    </subcellularLocation>
</comment>
<comment type="caution">
    <text evidence="10">Lacks conserved residue(s) required for the propagation of feature annotation.</text>
</comment>
<evidence type="ECO:0000313" key="11">
    <source>
        <dbReference type="EMBL" id="AKO90016.1"/>
    </source>
</evidence>
<evidence type="ECO:0000256" key="4">
    <source>
        <dbReference type="ARBA" id="ARBA00022692"/>
    </source>
</evidence>
<evidence type="ECO:0000256" key="5">
    <source>
        <dbReference type="ARBA" id="ARBA00022725"/>
    </source>
</evidence>
<evidence type="ECO:0000256" key="10">
    <source>
        <dbReference type="RuleBase" id="RU351113"/>
    </source>
</evidence>
<proteinExistence type="evidence at transcript level"/>
<evidence type="ECO:0000256" key="9">
    <source>
        <dbReference type="ARBA" id="ARBA00023224"/>
    </source>
</evidence>
<keyword evidence="8 10" id="KW-0675">Receptor</keyword>
<dbReference type="InterPro" id="IPR004117">
    <property type="entry name" value="7tm6_olfct_rcpt"/>
</dbReference>
<reference evidence="11" key="2">
    <citation type="journal article" date="2015" name="Int. J. Biol. Sci.">
        <title>Identification and Expression Analysis of Putative Chemosensory Receptor Genes in Microplitis mediator by Antennal Transcriptome Screening.</title>
        <authorList>
            <person name="Wang S.N."/>
            <person name="Peng Y."/>
            <person name="Lu Z.Y."/>
            <person name="Dhiloo K.H."/>
            <person name="Gu S.H."/>
            <person name="Li R.J."/>
            <person name="Zhou J.J."/>
            <person name="Zhang Y.J."/>
            <person name="Guo Y.Y."/>
        </authorList>
    </citation>
    <scope>NUCLEOTIDE SEQUENCE</scope>
</reference>
<evidence type="ECO:0000256" key="2">
    <source>
        <dbReference type="ARBA" id="ARBA00022475"/>
    </source>
</evidence>
<comment type="similarity">
    <text evidence="10">Belongs to the insect chemoreceptor superfamily. Heteromeric odorant receptor channel (TC 1.A.69) family.</text>
</comment>
<keyword evidence="3 10" id="KW-0716">Sensory transduction</keyword>
<gene>
    <name evidence="11" type="primary">OR52</name>
</gene>
<keyword evidence="5 10" id="KW-0552">Olfaction</keyword>
<feature type="transmembrane region" description="Helical" evidence="10">
    <location>
        <begin position="178"/>
        <end position="203"/>
    </location>
</feature>
<dbReference type="PANTHER" id="PTHR21137:SF35">
    <property type="entry name" value="ODORANT RECEPTOR 19A-RELATED"/>
    <property type="match status" value="1"/>
</dbReference>
<accession>A0A0H4KCT8</accession>
<dbReference type="GO" id="GO:0005886">
    <property type="term" value="C:plasma membrane"/>
    <property type="evidence" value="ECO:0007669"/>
    <property type="project" value="UniProtKB-SubCell"/>
</dbReference>
<sequence>MEYNQDFKYAVAWNRTSLRFVGLWPEPNDGFFTKLKGWLGAWSIFMTIYLPQSTLAYVNWGDMNAVIESLSINGPILIAIIKIIIFRHYRDVLKLAIVTMTKDWNELRSKEEYKVMLKTAKISRIISVTSTIITNTLFIAFVFFKIWIGMQLMKRTDLDPRLSVGLLYPGYLPFDSRIMTYFIPTWIAQCFATCFSMTAYAAFDTFVSCMVLHICGQLAVIGVSLKNLINDDVKVDSKVFWIKFSEIIKHHEEINKLGLMIENSFNSILLPQMFVCTVTFCLQGFAMITSFIDPSAGEISIFEMLFSIVYVFYTVMHLFVYCYVGDYLSFESTLIGQSYYKSKWYELPVIKSRSLMFIGHRARRPLLLTAGKFCAFSRNLFLAVLKTSFGYLSMLLAVKQEKISDT</sequence>
<dbReference type="Pfam" id="PF02949">
    <property type="entry name" value="7tm_6"/>
    <property type="match status" value="1"/>
</dbReference>
<evidence type="ECO:0000256" key="7">
    <source>
        <dbReference type="ARBA" id="ARBA00023136"/>
    </source>
</evidence>
<dbReference type="GO" id="GO:0007165">
    <property type="term" value="P:signal transduction"/>
    <property type="evidence" value="ECO:0007669"/>
    <property type="project" value="UniProtKB-KW"/>
</dbReference>
<evidence type="ECO:0000256" key="1">
    <source>
        <dbReference type="ARBA" id="ARBA00004651"/>
    </source>
</evidence>
<keyword evidence="9 10" id="KW-0807">Transducer</keyword>
<evidence type="ECO:0000256" key="3">
    <source>
        <dbReference type="ARBA" id="ARBA00022606"/>
    </source>
</evidence>
<feature type="transmembrane region" description="Helical" evidence="10">
    <location>
        <begin position="66"/>
        <end position="85"/>
    </location>
</feature>
<protein>
    <recommendedName>
        <fullName evidence="10">Odorant receptor</fullName>
    </recommendedName>
</protein>
<dbReference type="AlphaFoldDB" id="A0A0H4KCT8"/>
<feature type="transmembrane region" description="Helical" evidence="10">
    <location>
        <begin position="125"/>
        <end position="148"/>
    </location>
</feature>